<dbReference type="WBParaSite" id="ES5_v2.g23995.t1">
    <property type="protein sequence ID" value="ES5_v2.g23995.t1"/>
    <property type="gene ID" value="ES5_v2.g23995"/>
</dbReference>
<evidence type="ECO:0000313" key="2">
    <source>
        <dbReference type="WBParaSite" id="ES5_v2.g23995.t1"/>
    </source>
</evidence>
<name>A0AC34G3H6_9BILA</name>
<organism evidence="1 2">
    <name type="scientific">Panagrolaimus sp. ES5</name>
    <dbReference type="NCBI Taxonomy" id="591445"/>
    <lineage>
        <taxon>Eukaryota</taxon>
        <taxon>Metazoa</taxon>
        <taxon>Ecdysozoa</taxon>
        <taxon>Nematoda</taxon>
        <taxon>Chromadorea</taxon>
        <taxon>Rhabditida</taxon>
        <taxon>Tylenchina</taxon>
        <taxon>Panagrolaimomorpha</taxon>
        <taxon>Panagrolaimoidea</taxon>
        <taxon>Panagrolaimidae</taxon>
        <taxon>Panagrolaimus</taxon>
    </lineage>
</organism>
<protein>
    <submittedName>
        <fullName evidence="2">BTB domain-containing protein</fullName>
    </submittedName>
</protein>
<reference evidence="2" key="1">
    <citation type="submission" date="2022-11" db="UniProtKB">
        <authorList>
            <consortium name="WormBaseParasite"/>
        </authorList>
    </citation>
    <scope>IDENTIFICATION</scope>
</reference>
<evidence type="ECO:0000313" key="1">
    <source>
        <dbReference type="Proteomes" id="UP000887579"/>
    </source>
</evidence>
<accession>A0AC34G3H6</accession>
<proteinExistence type="predicted"/>
<dbReference type="Proteomes" id="UP000887579">
    <property type="component" value="Unplaced"/>
</dbReference>
<sequence>MPKTEFNVHAVWSITKKTFMNTKDIESEEFETTFPNFKYYIALEPDIANSKYVLIRFGPDDFSEININIDTNQMNLYIKSANYQENLLLDNTPPKCRNGGVRQNFRAFIKREDILNPEKNFFVNGILTIEIRGVLFYESPKLNLGEVLWDQPNKDFTFVVGTKTIKAHKFVIRPFSSVFAAAIDSNKNELKIENFEYSVVYAAVRLCYELNFFYNDQNFKIIEFTNTYDMPRIKEQVENKLAGIINAENVINFANKSIELNAEILPSFCVNYFCDCIKNGKPFGGNLNDLHPEIKCLVFKHSFCRTQTS</sequence>